<keyword evidence="5" id="KW-1185">Reference proteome</keyword>
<evidence type="ECO:0000313" key="4">
    <source>
        <dbReference type="EMBL" id="MBE9068563.1"/>
    </source>
</evidence>
<dbReference type="Proteomes" id="UP000615026">
    <property type="component" value="Unassembled WGS sequence"/>
</dbReference>
<dbReference type="SUPFAM" id="SSF49503">
    <property type="entry name" value="Cupredoxins"/>
    <property type="match status" value="3"/>
</dbReference>
<dbReference type="InterPro" id="IPR045087">
    <property type="entry name" value="Cu-oxidase_fam"/>
</dbReference>
<gene>
    <name evidence="4" type="ORF">IQ260_18105</name>
</gene>
<dbReference type="InterPro" id="IPR011706">
    <property type="entry name" value="Cu-oxidase_C"/>
</dbReference>
<evidence type="ECO:0000256" key="1">
    <source>
        <dbReference type="ARBA" id="ARBA00010609"/>
    </source>
</evidence>
<dbReference type="Pfam" id="PF07731">
    <property type="entry name" value="Cu-oxidase_2"/>
    <property type="match status" value="1"/>
</dbReference>
<dbReference type="PANTHER" id="PTHR48267:SF1">
    <property type="entry name" value="BILIRUBIN OXIDASE"/>
    <property type="match status" value="1"/>
</dbReference>
<protein>
    <submittedName>
        <fullName evidence="4">Multicopper oxidase family protein</fullName>
    </submittedName>
</protein>
<feature type="domain" description="Plastocyanin-like" evidence="3">
    <location>
        <begin position="103"/>
        <end position="215"/>
    </location>
</feature>
<evidence type="ECO:0000259" key="3">
    <source>
        <dbReference type="Pfam" id="PF07732"/>
    </source>
</evidence>
<organism evidence="4 5">
    <name type="scientific">Leptolyngbya cf. ectocarpi LEGE 11479</name>
    <dbReference type="NCBI Taxonomy" id="1828722"/>
    <lineage>
        <taxon>Bacteria</taxon>
        <taxon>Bacillati</taxon>
        <taxon>Cyanobacteriota</taxon>
        <taxon>Cyanophyceae</taxon>
        <taxon>Leptolyngbyales</taxon>
        <taxon>Leptolyngbyaceae</taxon>
        <taxon>Leptolyngbya group</taxon>
        <taxon>Leptolyngbya</taxon>
    </lineage>
</organism>
<dbReference type="EMBL" id="JADEXP010000180">
    <property type="protein sequence ID" value="MBE9068563.1"/>
    <property type="molecule type" value="Genomic_DNA"/>
</dbReference>
<comment type="similarity">
    <text evidence="1">Belongs to the multicopper oxidase family.</text>
</comment>
<dbReference type="Gene3D" id="2.60.40.420">
    <property type="entry name" value="Cupredoxins - blue copper proteins"/>
    <property type="match status" value="3"/>
</dbReference>
<reference evidence="4" key="1">
    <citation type="submission" date="2020-10" db="EMBL/GenBank/DDBJ databases">
        <authorList>
            <person name="Castelo-Branco R."/>
            <person name="Eusebio N."/>
            <person name="Adriana R."/>
            <person name="Vieira A."/>
            <person name="Brugerolle De Fraissinette N."/>
            <person name="Rezende De Castro R."/>
            <person name="Schneider M.P."/>
            <person name="Vasconcelos V."/>
            <person name="Leao P.N."/>
        </authorList>
    </citation>
    <scope>NUCLEOTIDE SEQUENCE</scope>
    <source>
        <strain evidence="4">LEGE 11479</strain>
    </source>
</reference>
<dbReference type="GO" id="GO:0005507">
    <property type="term" value="F:copper ion binding"/>
    <property type="evidence" value="ECO:0007669"/>
    <property type="project" value="InterPro"/>
</dbReference>
<name>A0A928ZW50_LEPEC</name>
<dbReference type="GO" id="GO:0016491">
    <property type="term" value="F:oxidoreductase activity"/>
    <property type="evidence" value="ECO:0007669"/>
    <property type="project" value="InterPro"/>
</dbReference>
<evidence type="ECO:0000259" key="2">
    <source>
        <dbReference type="Pfam" id="PF07731"/>
    </source>
</evidence>
<dbReference type="PANTHER" id="PTHR48267">
    <property type="entry name" value="CUPREDOXIN SUPERFAMILY PROTEIN"/>
    <property type="match status" value="1"/>
</dbReference>
<dbReference type="AlphaFoldDB" id="A0A928ZW50"/>
<accession>A0A928ZW50</accession>
<dbReference type="InterPro" id="IPR011707">
    <property type="entry name" value="Cu-oxidase-like_N"/>
</dbReference>
<dbReference type="PROSITE" id="PS51318">
    <property type="entry name" value="TAT"/>
    <property type="match status" value="1"/>
</dbReference>
<proteinExistence type="inferred from homology"/>
<dbReference type="Pfam" id="PF07732">
    <property type="entry name" value="Cu-oxidase_3"/>
    <property type="match status" value="1"/>
</dbReference>
<comment type="caution">
    <text evidence="4">The sequence shown here is derived from an EMBL/GenBank/DDBJ whole genome shotgun (WGS) entry which is preliminary data.</text>
</comment>
<sequence length="735" mass="81544">MTFTRRDLIKVGLASSGLLLAPVGEQGQALAETTSNCDTKTVQPGTCKKGGKQWQEFESPLPIPEVLDPIAQPVTWREGTGKNQETVEVDYYEVHMRKGTQCIGGQQVEVWGYNGQMPGPTFYRPQDIESVVRFINDFEQDCDGQNINNVIHLHGMASLPQYDGYADDFIPPKYFKDYHYPNDRSATLWYHDHVAGRTQRNVGMGLAGMYIVYGPDEEELNQYLPSDYGDNDIPLILQTNPLYVNIDAPNKWSGQTAPPPPHYETAAISPPSLLVNGELSPVLDVTRRKYRFRVLNATDVNGMTLSLAADKDGKTLSGFNGFTVIGTDGGLTQGPIPNIPSLPISMGERYEIVVDFDEIYKLGNITEVYFYNEALLLNAKPGGAKNSWALMRFRIAPRPVNDPTSIPSDFLQGDRPFPCLDDKSLTKVTLAFQANGSVTQEVYNRTAGKTIYESTLNCKQQSMPAGSFNPTTGKVDPSKLKLNGNEGHAFVIGDRDNLGTTVGKSWMDGEPMAPFPAVGTAPTPSTQLPNVEDRIIPKPKLGEVQVWRLINNSTVFHPVHIHLLDTVMIERSTRKGPGYTWSKPQAPQKWERNWKDVYLLAPNEKIKIVGTFGPHPGRYMVHCHNLLHEDCDMMIEFEVMGENADSPLSDPAKPVSTMARYPLLKQTPAYEYGSEILRFNESVYGLSRSSESLHLSVEARDLLQGAESPLQVAESLLAVGNCSKTIQARWAELDA</sequence>
<evidence type="ECO:0000313" key="5">
    <source>
        <dbReference type="Proteomes" id="UP000615026"/>
    </source>
</evidence>
<dbReference type="InterPro" id="IPR008972">
    <property type="entry name" value="Cupredoxin"/>
</dbReference>
<dbReference type="RefSeq" id="WP_193994504.1">
    <property type="nucleotide sequence ID" value="NZ_JADEXP010000180.1"/>
</dbReference>
<feature type="domain" description="Plastocyanin-like" evidence="2">
    <location>
        <begin position="537"/>
        <end position="640"/>
    </location>
</feature>
<dbReference type="InterPro" id="IPR006311">
    <property type="entry name" value="TAT_signal"/>
</dbReference>